<dbReference type="InterPro" id="IPR006963">
    <property type="entry name" value="Mopterin_OxRdtase_4Fe-4S_dom"/>
</dbReference>
<evidence type="ECO:0000256" key="9">
    <source>
        <dbReference type="SAM" id="SignalP"/>
    </source>
</evidence>
<keyword evidence="4" id="KW-0479">Metal-binding</keyword>
<evidence type="ECO:0000256" key="5">
    <source>
        <dbReference type="ARBA" id="ARBA00022729"/>
    </source>
</evidence>
<comment type="caution">
    <text evidence="11">The sequence shown here is derived from an EMBL/GenBank/DDBJ whole genome shotgun (WGS) entry which is preliminary data.</text>
</comment>
<keyword evidence="6" id="KW-0560">Oxidoreductase</keyword>
<dbReference type="Pfam" id="PF04879">
    <property type="entry name" value="Molybdop_Fe4S4"/>
    <property type="match status" value="1"/>
</dbReference>
<dbReference type="CDD" id="cd02778">
    <property type="entry name" value="MopB_CT_Thiosulfate-R-like"/>
    <property type="match status" value="1"/>
</dbReference>
<dbReference type="Gene3D" id="2.20.25.90">
    <property type="entry name" value="ADC-like domains"/>
    <property type="match status" value="1"/>
</dbReference>
<dbReference type="Gene3D" id="3.30.2070.10">
    <property type="entry name" value="Formate dehydrogenase/DMSO reductase"/>
    <property type="match status" value="1"/>
</dbReference>
<protein>
    <submittedName>
        <fullName evidence="11">Twin-arginine translocation signal domain-containing protein</fullName>
    </submittedName>
</protein>
<dbReference type="PROSITE" id="PS51669">
    <property type="entry name" value="4FE4S_MOW_BIS_MGD"/>
    <property type="match status" value="1"/>
</dbReference>
<gene>
    <name evidence="11" type="ORF">ENQ20_13775</name>
</gene>
<evidence type="ECO:0000259" key="10">
    <source>
        <dbReference type="PROSITE" id="PS51669"/>
    </source>
</evidence>
<dbReference type="Gene3D" id="2.40.40.20">
    <property type="match status" value="1"/>
</dbReference>
<evidence type="ECO:0000256" key="3">
    <source>
        <dbReference type="ARBA" id="ARBA00022505"/>
    </source>
</evidence>
<name>A0A7C1FQF7_9CHLR</name>
<dbReference type="SUPFAM" id="SSF50692">
    <property type="entry name" value="ADC-like"/>
    <property type="match status" value="1"/>
</dbReference>
<dbReference type="InterPro" id="IPR050612">
    <property type="entry name" value="Prok_Mopterin_Oxidored"/>
</dbReference>
<dbReference type="Gene3D" id="3.40.228.10">
    <property type="entry name" value="Dimethylsulfoxide Reductase, domain 2"/>
    <property type="match status" value="1"/>
</dbReference>
<evidence type="ECO:0000256" key="8">
    <source>
        <dbReference type="ARBA" id="ARBA00023014"/>
    </source>
</evidence>
<evidence type="ECO:0000256" key="2">
    <source>
        <dbReference type="ARBA" id="ARBA00022485"/>
    </source>
</evidence>
<keyword evidence="3" id="KW-0500">Molybdenum</keyword>
<evidence type="ECO:0000256" key="1">
    <source>
        <dbReference type="ARBA" id="ARBA00010312"/>
    </source>
</evidence>
<dbReference type="InterPro" id="IPR019546">
    <property type="entry name" value="TAT_signal_bac_arc"/>
</dbReference>
<feature type="chain" id="PRO_5027840636" evidence="9">
    <location>
        <begin position="37"/>
        <end position="763"/>
    </location>
</feature>
<dbReference type="GO" id="GO:0046872">
    <property type="term" value="F:metal ion binding"/>
    <property type="evidence" value="ECO:0007669"/>
    <property type="project" value="UniProtKB-KW"/>
</dbReference>
<keyword evidence="2" id="KW-0004">4Fe-4S</keyword>
<dbReference type="GO" id="GO:0016491">
    <property type="term" value="F:oxidoreductase activity"/>
    <property type="evidence" value="ECO:0007669"/>
    <property type="project" value="UniProtKB-KW"/>
</dbReference>
<feature type="domain" description="4Fe-4S Mo/W bis-MGD-type" evidence="10">
    <location>
        <begin position="52"/>
        <end position="108"/>
    </location>
</feature>
<dbReference type="GO" id="GO:0043546">
    <property type="term" value="F:molybdopterin cofactor binding"/>
    <property type="evidence" value="ECO:0007669"/>
    <property type="project" value="InterPro"/>
</dbReference>
<keyword evidence="7" id="KW-0408">Iron</keyword>
<evidence type="ECO:0000256" key="6">
    <source>
        <dbReference type="ARBA" id="ARBA00023002"/>
    </source>
</evidence>
<dbReference type="InterPro" id="IPR006656">
    <property type="entry name" value="Mopterin_OxRdtase"/>
</dbReference>
<proteinExistence type="inferred from homology"/>
<dbReference type="CDD" id="cd02755">
    <property type="entry name" value="MopB_Thiosulfate-R-like"/>
    <property type="match status" value="1"/>
</dbReference>
<keyword evidence="5 9" id="KW-0732">Signal</keyword>
<dbReference type="AlphaFoldDB" id="A0A7C1FQF7"/>
<dbReference type="NCBIfam" id="TIGR01409">
    <property type="entry name" value="TAT_signal_seq"/>
    <property type="match status" value="1"/>
</dbReference>
<dbReference type="SUPFAM" id="SSF53706">
    <property type="entry name" value="Formate dehydrogenase/DMSO reductase, domains 1-3"/>
    <property type="match status" value="1"/>
</dbReference>
<reference evidence="11" key="1">
    <citation type="journal article" date="2020" name="mSystems">
        <title>Genome- and Community-Level Interaction Insights into Carbon Utilization and Element Cycling Functions of Hydrothermarchaeota in Hydrothermal Sediment.</title>
        <authorList>
            <person name="Zhou Z."/>
            <person name="Liu Y."/>
            <person name="Xu W."/>
            <person name="Pan J."/>
            <person name="Luo Z.H."/>
            <person name="Li M."/>
        </authorList>
    </citation>
    <scope>NUCLEOTIDE SEQUENCE [LARGE SCALE GENOMIC DNA]</scope>
    <source>
        <strain evidence="11">SpSt-289</strain>
    </source>
</reference>
<dbReference type="InterPro" id="IPR009010">
    <property type="entry name" value="Asp_de-COase-like_dom_sf"/>
</dbReference>
<evidence type="ECO:0000313" key="11">
    <source>
        <dbReference type="EMBL" id="HDX32538.1"/>
    </source>
</evidence>
<sequence>MGKVQLQISRRTFLKGALAGSAGAALAFGQMAEAVAAPSENSGTPWYYRGEIKRTYSVCDMCPWRCGVIVQSVNGRVYKIDGNPADPKSRGMLCARGQAGASFMYDPDRLRSPMIRTGERGEGKFQEVTWEEALDAMAEKLLAIKEQYGPESVAIFGHTSGEFWFTDYFAQAWGTPNASKPSSSLCTSPREEASLLTVGLPVGGHEPVDWEGVRCITLIGSHIGEDSRNTVMQDFAKAWARGAKVIVVDPRFSSVAAKADYWLPIKPGTDTALLLAWIHVLITEHRYDAAYVAEWTQGFDKLAAHVAEMTPEWAAAITELDPELIRTTARVMAEHLPQSVIVPGRHVTWYGNDTQRMRAVYIMNSLLGAYGREGGIYFSKSPYIEAYPHPPFAVAGSSGGCSAEPGAENGELPVGPSGKARADGARTKFLRGPTAMQELIEPMITGEPYPIKALIVYGVNLLNTVPNVPRTIEALKKLDLVVAIDVLPMEHVAWADIVLPEATIYERFEDVWTVSHKTPYIALRDPAVEPYADTKPAWWMARELGLRVGLEKYFKWETVEEFVATRLQSIGYTIEQLREEGGIIVQKGKPYLSDFKGVSPFKTPSGKIELYSETLALAGQDPLPVYTPVEEPPPGWFRLLYGRHPVHTFAKTQNTSLLHQLNPENDLWLNADVAASLGVKDGDRVWLENQDGVRSGPIKVKATQRIRPDAVFMSHGFGRSAPGLSLANGKGASDAALITRYALDPICGGAGMRVNFVRIVKEA</sequence>
<keyword evidence="8" id="KW-0411">Iron-sulfur</keyword>
<dbReference type="PANTHER" id="PTHR43742:SF9">
    <property type="entry name" value="TETRATHIONATE REDUCTASE SUBUNIT A"/>
    <property type="match status" value="1"/>
</dbReference>
<evidence type="ECO:0000256" key="7">
    <source>
        <dbReference type="ARBA" id="ARBA00023004"/>
    </source>
</evidence>
<dbReference type="InterPro" id="IPR006311">
    <property type="entry name" value="TAT_signal"/>
</dbReference>
<dbReference type="PROSITE" id="PS51318">
    <property type="entry name" value="TAT"/>
    <property type="match status" value="1"/>
</dbReference>
<accession>A0A7C1FQF7</accession>
<feature type="signal peptide" evidence="9">
    <location>
        <begin position="1"/>
        <end position="36"/>
    </location>
</feature>
<dbReference type="Pfam" id="PF10518">
    <property type="entry name" value="TAT_signal"/>
    <property type="match status" value="1"/>
</dbReference>
<dbReference type="Pfam" id="PF01568">
    <property type="entry name" value="Molydop_binding"/>
    <property type="match status" value="1"/>
</dbReference>
<dbReference type="GO" id="GO:0051539">
    <property type="term" value="F:4 iron, 4 sulfur cluster binding"/>
    <property type="evidence" value="ECO:0007669"/>
    <property type="project" value="UniProtKB-KW"/>
</dbReference>
<dbReference type="Pfam" id="PF00384">
    <property type="entry name" value="Molybdopterin"/>
    <property type="match status" value="1"/>
</dbReference>
<organism evidence="11">
    <name type="scientific">Caldilinea aerophila</name>
    <dbReference type="NCBI Taxonomy" id="133453"/>
    <lineage>
        <taxon>Bacteria</taxon>
        <taxon>Bacillati</taxon>
        <taxon>Chloroflexota</taxon>
        <taxon>Caldilineae</taxon>
        <taxon>Caldilineales</taxon>
        <taxon>Caldilineaceae</taxon>
        <taxon>Caldilinea</taxon>
    </lineage>
</organism>
<comment type="similarity">
    <text evidence="1">Belongs to the prokaryotic molybdopterin-containing oxidoreductase family.</text>
</comment>
<dbReference type="Gene3D" id="3.40.50.740">
    <property type="match status" value="1"/>
</dbReference>
<dbReference type="PANTHER" id="PTHR43742">
    <property type="entry name" value="TRIMETHYLAMINE-N-OXIDE REDUCTASE"/>
    <property type="match status" value="1"/>
</dbReference>
<evidence type="ECO:0000256" key="4">
    <source>
        <dbReference type="ARBA" id="ARBA00022723"/>
    </source>
</evidence>
<dbReference type="SMART" id="SM00926">
    <property type="entry name" value="Molybdop_Fe4S4"/>
    <property type="match status" value="1"/>
</dbReference>
<dbReference type="EMBL" id="DSMG01000140">
    <property type="protein sequence ID" value="HDX32538.1"/>
    <property type="molecule type" value="Genomic_DNA"/>
</dbReference>
<dbReference type="InterPro" id="IPR006657">
    <property type="entry name" value="MoPterin_dinucl-bd_dom"/>
</dbReference>